<dbReference type="Pfam" id="PF00628">
    <property type="entry name" value="PHD"/>
    <property type="match status" value="1"/>
</dbReference>
<dbReference type="InterPro" id="IPR001965">
    <property type="entry name" value="Znf_PHD"/>
</dbReference>
<feature type="compositionally biased region" description="Polar residues" evidence="6">
    <location>
        <begin position="687"/>
        <end position="713"/>
    </location>
</feature>
<feature type="compositionally biased region" description="Low complexity" evidence="6">
    <location>
        <begin position="1085"/>
        <end position="1094"/>
    </location>
</feature>
<feature type="region of interest" description="Disordered" evidence="6">
    <location>
        <begin position="1327"/>
        <end position="1348"/>
    </location>
</feature>
<feature type="compositionally biased region" description="Low complexity" evidence="6">
    <location>
        <begin position="1334"/>
        <end position="1348"/>
    </location>
</feature>
<feature type="compositionally biased region" description="Low complexity" evidence="6">
    <location>
        <begin position="1474"/>
        <end position="1492"/>
    </location>
</feature>
<feature type="compositionally biased region" description="Basic and acidic residues" evidence="6">
    <location>
        <begin position="266"/>
        <end position="281"/>
    </location>
</feature>
<dbReference type="SMART" id="SM00249">
    <property type="entry name" value="PHD"/>
    <property type="match status" value="1"/>
</dbReference>
<dbReference type="GO" id="GO:0008270">
    <property type="term" value="F:zinc ion binding"/>
    <property type="evidence" value="ECO:0007669"/>
    <property type="project" value="UniProtKB-KW"/>
</dbReference>
<keyword evidence="4" id="KW-0156">Chromatin regulator</keyword>
<name>A0A164RH66_9AGAM</name>
<evidence type="ECO:0000313" key="8">
    <source>
        <dbReference type="EMBL" id="KZS90556.1"/>
    </source>
</evidence>
<dbReference type="Gene3D" id="2.170.270.10">
    <property type="entry name" value="SET domain"/>
    <property type="match status" value="1"/>
</dbReference>
<feature type="compositionally biased region" description="Basic and acidic residues" evidence="6">
    <location>
        <begin position="1658"/>
        <end position="1681"/>
    </location>
</feature>
<dbReference type="SUPFAM" id="SSF82199">
    <property type="entry name" value="SET domain"/>
    <property type="match status" value="1"/>
</dbReference>
<dbReference type="PROSITE" id="PS01359">
    <property type="entry name" value="ZF_PHD_1"/>
    <property type="match status" value="1"/>
</dbReference>
<dbReference type="GO" id="GO:0006355">
    <property type="term" value="P:regulation of DNA-templated transcription"/>
    <property type="evidence" value="ECO:0007669"/>
    <property type="project" value="TreeGrafter"/>
</dbReference>
<feature type="region of interest" description="Disordered" evidence="6">
    <location>
        <begin position="1429"/>
        <end position="1511"/>
    </location>
</feature>
<keyword evidence="1" id="KW-0479">Metal-binding</keyword>
<feature type="region of interest" description="Disordered" evidence="6">
    <location>
        <begin position="863"/>
        <end position="898"/>
    </location>
</feature>
<dbReference type="STRING" id="1314777.A0A164RH66"/>
<evidence type="ECO:0000259" key="7">
    <source>
        <dbReference type="PROSITE" id="PS50016"/>
    </source>
</evidence>
<dbReference type="InterPro" id="IPR019787">
    <property type="entry name" value="Znf_PHD-finger"/>
</dbReference>
<dbReference type="GO" id="GO:0070210">
    <property type="term" value="C:Rpd3L-Expanded complex"/>
    <property type="evidence" value="ECO:0007669"/>
    <property type="project" value="TreeGrafter"/>
</dbReference>
<keyword evidence="3" id="KW-0862">Zinc</keyword>
<dbReference type="SUPFAM" id="SSF57903">
    <property type="entry name" value="FYVE/PHD zinc finger"/>
    <property type="match status" value="1"/>
</dbReference>
<dbReference type="EMBL" id="KV419420">
    <property type="protein sequence ID" value="KZS90556.1"/>
    <property type="molecule type" value="Genomic_DNA"/>
</dbReference>
<feature type="region of interest" description="Disordered" evidence="6">
    <location>
        <begin position="788"/>
        <end position="813"/>
    </location>
</feature>
<evidence type="ECO:0000256" key="3">
    <source>
        <dbReference type="ARBA" id="ARBA00022833"/>
    </source>
</evidence>
<feature type="compositionally biased region" description="Pro residues" evidence="6">
    <location>
        <begin position="1630"/>
        <end position="1651"/>
    </location>
</feature>
<proteinExistence type="predicted"/>
<evidence type="ECO:0000256" key="1">
    <source>
        <dbReference type="ARBA" id="ARBA00022723"/>
    </source>
</evidence>
<dbReference type="PANTHER" id="PTHR46462:SF3">
    <property type="entry name" value="UPSET, ISOFORM A"/>
    <property type="match status" value="1"/>
</dbReference>
<feature type="compositionally biased region" description="Acidic residues" evidence="6">
    <location>
        <begin position="1067"/>
        <end position="1079"/>
    </location>
</feature>
<dbReference type="Gene3D" id="3.30.40.10">
    <property type="entry name" value="Zinc/RING finger domain, C3HC4 (zinc finger)"/>
    <property type="match status" value="1"/>
</dbReference>
<protein>
    <recommendedName>
        <fullName evidence="7">PHD-type domain-containing protein</fullName>
    </recommendedName>
</protein>
<dbReference type="InterPro" id="IPR011011">
    <property type="entry name" value="Znf_FYVE_PHD"/>
</dbReference>
<accession>A0A164RH66</accession>
<feature type="region of interest" description="Disordered" evidence="6">
    <location>
        <begin position="116"/>
        <end position="184"/>
    </location>
</feature>
<feature type="compositionally biased region" description="Pro residues" evidence="6">
    <location>
        <begin position="1104"/>
        <end position="1115"/>
    </location>
</feature>
<feature type="region of interest" description="Disordered" evidence="6">
    <location>
        <begin position="969"/>
        <end position="992"/>
    </location>
</feature>
<feature type="region of interest" description="Disordered" evidence="6">
    <location>
        <begin position="343"/>
        <end position="368"/>
    </location>
</feature>
<dbReference type="PROSITE" id="PS50016">
    <property type="entry name" value="ZF_PHD_2"/>
    <property type="match status" value="1"/>
</dbReference>
<evidence type="ECO:0000313" key="9">
    <source>
        <dbReference type="Proteomes" id="UP000076722"/>
    </source>
</evidence>
<dbReference type="InterPro" id="IPR046341">
    <property type="entry name" value="SET_dom_sf"/>
</dbReference>
<feature type="compositionally biased region" description="Pro residues" evidence="6">
    <location>
        <begin position="296"/>
        <end position="316"/>
    </location>
</feature>
<feature type="compositionally biased region" description="Polar residues" evidence="6">
    <location>
        <begin position="795"/>
        <end position="804"/>
    </location>
</feature>
<dbReference type="PANTHER" id="PTHR46462">
    <property type="entry name" value="UPSET, ISOFORM A"/>
    <property type="match status" value="1"/>
</dbReference>
<feature type="region of interest" description="Disordered" evidence="6">
    <location>
        <begin position="266"/>
        <end position="321"/>
    </location>
</feature>
<evidence type="ECO:0000256" key="2">
    <source>
        <dbReference type="ARBA" id="ARBA00022771"/>
    </source>
</evidence>
<keyword evidence="9" id="KW-1185">Reference proteome</keyword>
<feature type="compositionally biased region" description="Polar residues" evidence="6">
    <location>
        <begin position="726"/>
        <end position="737"/>
    </location>
</feature>
<feature type="compositionally biased region" description="Pro residues" evidence="6">
    <location>
        <begin position="162"/>
        <end position="179"/>
    </location>
</feature>
<feature type="region of interest" description="Disordered" evidence="6">
    <location>
        <begin position="920"/>
        <end position="944"/>
    </location>
</feature>
<feature type="domain" description="PHD-type" evidence="7">
    <location>
        <begin position="189"/>
        <end position="239"/>
    </location>
</feature>
<gene>
    <name evidence="8" type="ORF">SISNIDRAFT_457458</name>
</gene>
<feature type="compositionally biased region" description="Low complexity" evidence="6">
    <location>
        <begin position="1618"/>
        <end position="1629"/>
    </location>
</feature>
<dbReference type="InterPro" id="IPR019786">
    <property type="entry name" value="Zinc_finger_PHD-type_CS"/>
</dbReference>
<dbReference type="InterPro" id="IPR013083">
    <property type="entry name" value="Znf_RING/FYVE/PHD"/>
</dbReference>
<evidence type="ECO:0000256" key="6">
    <source>
        <dbReference type="SAM" id="MobiDB-lite"/>
    </source>
</evidence>
<feature type="region of interest" description="Disordered" evidence="6">
    <location>
        <begin position="1054"/>
        <end position="1123"/>
    </location>
</feature>
<feature type="region of interest" description="Disordered" evidence="6">
    <location>
        <begin position="612"/>
        <end position="664"/>
    </location>
</feature>
<evidence type="ECO:0000256" key="5">
    <source>
        <dbReference type="PROSITE-ProRule" id="PRU00146"/>
    </source>
</evidence>
<keyword evidence="2 5" id="KW-0863">Zinc-finger</keyword>
<feature type="region of interest" description="Disordered" evidence="6">
    <location>
        <begin position="1140"/>
        <end position="1283"/>
    </location>
</feature>
<dbReference type="GO" id="GO:0034967">
    <property type="term" value="C:Set3 complex"/>
    <property type="evidence" value="ECO:0007669"/>
    <property type="project" value="TreeGrafter"/>
</dbReference>
<dbReference type="OrthoDB" id="79252at2759"/>
<sequence length="1681" mass="184416">MLQDVQVSDIESWMTNRSRSLGQRNLLFVIVCVPLSASSSMDRRAGPSRPSAYAAFPPFHPTHDNQTALNLLPRTPPLPQRQSTLQLPSIHHIQTLNDYERLPPIIPRKEYWRPELDSRVPEPQPPLDGGYGGNGMSSSSGLGKRKRMSPPPQTMQQMQQMLPPPPPLPPPQPLPPPTNTMPSSGGNNDIGCICGDNQDIGSFMIACDKCGLWFHGSCVGVPNSDVAPDTWKCQNCDHVSYHNSRILAQEKASILARAREKEAEMLREKERVEKEKAQEKERKKRKPRRPSTIALPPQPQPVSVPPTPSEPPPPTTPWKSGYIPINDNIVSDQARPILRTMARRSPTKSPRVTSALWDPSVDDDDTEEQIDIDGPDPPSALLSPISTSVPIIIPKPPSMPPNAFLRHGENSTTPDFLRPPTYTLHTRSPAPNASLLTPYTSEITPSSTYLSDPLNAYPSTGLPKPYVRLLPDLALDARRAGNDGRWARKGCHPNAVVRPVICTDPPPVANGDQHVNGQVDKADEVGFALFATRELKVGEEIVLGWEWDDGHVVHQLHSVIDARYEGKQVAHRRRLKRTMSAFIHSLSSSFQSCACGPSRDCALYQMTAFVEDRESPPPTPTSRKPKPNLGPLVGVQRGVTTKENGKGGATLMRNGEPVEEEVPDDIRAREQRRLEKMPMHLVGGHSMQRNGNHSHTSNLSAATSPPRSATVTPSPIIRQMPLVTVQPASSPMRSTSDLPRRVDGSHLRSPTPEVNGSRPHVTPKPTTTSAKGVQASPFPNSPAVLVKPVPDIAPPSQSATTIRKSTPGMETLPPKMRKQWMKEKAETLRVAREKQEAAIAEAEAEAKRKLEAEAEVKRKLEEEAEAKRKLEAEAAEAEAKKRAEEEEARQRAEEEEAMRIAAEEEARRIAAEEEARKIAEEAEARRKAEEEDARRRAEEEERARKVAEELRLQEEERIRVEIEQRAKEEQERIERERVQAEADARELAERQAAAERERRMALEAQREEEEKRRLFEIVQAQEKARQEAIERERARQQEAERIRLEAEVAAAKRLETQTQKSQKAEEALEEGEVEADVMDVDDRSVVNGVNNHGGQNAPLQRSPSPLPISTHPPTPKIQASGHDYRRFSLASLLRDELDVDMAGPDVNPSKAPRAVSTTIPHKRVPTRLEGSGSASPSTHDDGVRHTASPAPKSPTKAVHSPSPITSSRSPDGYFPNTLDQAISSPDVVNPLISPSSATRDAEAESVSSPAPRRAKTSFAEWKKRRAQTLPTPTGTHPPEEVEHHTEEVQGLGITIAPSETSQTAVVSPSDHPPVEKIPAMVPPLRSAPIPPSSPSLAKSATPPTSTPLAASNHVIMPSSASSVLDQNVAAPQPELNPVSSSHVPPQKVPFDVIPKSESPQPVLSDAVPQTIGLPSRLKDDPVFRQFLAAKAAPQPNHTRDGAIYQPSSGVASLPPGFSKSSDSIISHDHHVEPSSHSPRLSHSHPGSSSNPPAWDPNPVSPGGWMSSLPTKHAPSLQDLLKTMPTVSSMISSANALSTPTPEPTTPPFSKLIDKTRDAAEDGEIIANSPPRQHITPDLFRYGKGLNRPRSPPTGPRSSKMAMPPKLNSTPAKPPPSGPRALRLAASSSGLPPPPVGPPTTPGYRRPPPLTPPNWSRPFGERETERDREKDRERDRDRNRRW</sequence>
<evidence type="ECO:0000256" key="4">
    <source>
        <dbReference type="ARBA" id="ARBA00022853"/>
    </source>
</evidence>
<feature type="region of interest" description="Disordered" evidence="6">
    <location>
        <begin position="686"/>
        <end position="776"/>
    </location>
</feature>
<organism evidence="8 9">
    <name type="scientific">Sistotremastrum niveocremeum HHB9708</name>
    <dbReference type="NCBI Taxonomy" id="1314777"/>
    <lineage>
        <taxon>Eukaryota</taxon>
        <taxon>Fungi</taxon>
        <taxon>Dikarya</taxon>
        <taxon>Basidiomycota</taxon>
        <taxon>Agaricomycotina</taxon>
        <taxon>Agaricomycetes</taxon>
        <taxon>Sistotremastrales</taxon>
        <taxon>Sistotremastraceae</taxon>
        <taxon>Sertulicium</taxon>
        <taxon>Sertulicium niveocremeum</taxon>
    </lineage>
</organism>
<reference evidence="8 9" key="1">
    <citation type="journal article" date="2016" name="Mol. Biol. Evol.">
        <title>Comparative Genomics of Early-Diverging Mushroom-Forming Fungi Provides Insights into the Origins of Lignocellulose Decay Capabilities.</title>
        <authorList>
            <person name="Nagy L.G."/>
            <person name="Riley R."/>
            <person name="Tritt A."/>
            <person name="Adam C."/>
            <person name="Daum C."/>
            <person name="Floudas D."/>
            <person name="Sun H."/>
            <person name="Yadav J.S."/>
            <person name="Pangilinan J."/>
            <person name="Larsson K.H."/>
            <person name="Matsuura K."/>
            <person name="Barry K."/>
            <person name="Labutti K."/>
            <person name="Kuo R."/>
            <person name="Ohm R.A."/>
            <person name="Bhattacharya S.S."/>
            <person name="Shirouzu T."/>
            <person name="Yoshinaga Y."/>
            <person name="Martin F.M."/>
            <person name="Grigoriev I.V."/>
            <person name="Hibbett D.S."/>
        </authorList>
    </citation>
    <scope>NUCLEOTIDE SEQUENCE [LARGE SCALE GENOMIC DNA]</scope>
    <source>
        <strain evidence="8 9">HHB9708</strain>
    </source>
</reference>
<dbReference type="GO" id="GO:0006325">
    <property type="term" value="P:chromatin organization"/>
    <property type="evidence" value="ECO:0007669"/>
    <property type="project" value="UniProtKB-KW"/>
</dbReference>
<dbReference type="Proteomes" id="UP000076722">
    <property type="component" value="Unassembled WGS sequence"/>
</dbReference>
<feature type="region of interest" description="Disordered" evidence="6">
    <location>
        <begin position="1563"/>
        <end position="1681"/>
    </location>
</feature>